<keyword evidence="3" id="KW-1185">Reference proteome</keyword>
<gene>
    <name evidence="2" type="ORF">MF646_20435</name>
</gene>
<organism evidence="2 3">
    <name type="scientific">Halalkalibacter alkaliphilus</name>
    <dbReference type="NCBI Taxonomy" id="2917993"/>
    <lineage>
        <taxon>Bacteria</taxon>
        <taxon>Bacillati</taxon>
        <taxon>Bacillota</taxon>
        <taxon>Bacilli</taxon>
        <taxon>Bacillales</taxon>
        <taxon>Bacillaceae</taxon>
        <taxon>Halalkalibacter</taxon>
    </lineage>
</organism>
<dbReference type="EMBL" id="JAKRYL010000030">
    <property type="protein sequence ID" value="MCL7749490.1"/>
    <property type="molecule type" value="Genomic_DNA"/>
</dbReference>
<keyword evidence="1" id="KW-0812">Transmembrane</keyword>
<evidence type="ECO:0000256" key="1">
    <source>
        <dbReference type="SAM" id="Phobius"/>
    </source>
</evidence>
<protein>
    <submittedName>
        <fullName evidence="2">Uncharacterized protein</fullName>
    </submittedName>
</protein>
<dbReference type="RefSeq" id="WP_250098350.1">
    <property type="nucleotide sequence ID" value="NZ_JAKRYL010000030.1"/>
</dbReference>
<comment type="caution">
    <text evidence="2">The sequence shown here is derived from an EMBL/GenBank/DDBJ whole genome shotgun (WGS) entry which is preliminary data.</text>
</comment>
<sequence>MMNSMINHIGWIRSVFNWGRRTQQIFGDRRNNGGGLMFSILGIGIGAAAYSLLTNRENGIQPLKQPISNFMKYNQFHMIRGSDQTAMAEFSEELTAETQKKADDIDYDELF</sequence>
<accession>A0A9X2CWA1</accession>
<evidence type="ECO:0000313" key="2">
    <source>
        <dbReference type="EMBL" id="MCL7749490.1"/>
    </source>
</evidence>
<name>A0A9X2CWA1_9BACI</name>
<dbReference type="Proteomes" id="UP001139150">
    <property type="component" value="Unassembled WGS sequence"/>
</dbReference>
<feature type="transmembrane region" description="Helical" evidence="1">
    <location>
        <begin position="36"/>
        <end position="53"/>
    </location>
</feature>
<proteinExistence type="predicted"/>
<keyword evidence="1" id="KW-1133">Transmembrane helix</keyword>
<keyword evidence="1" id="KW-0472">Membrane</keyword>
<dbReference type="AlphaFoldDB" id="A0A9X2CWA1"/>
<evidence type="ECO:0000313" key="3">
    <source>
        <dbReference type="Proteomes" id="UP001139150"/>
    </source>
</evidence>
<reference evidence="2" key="1">
    <citation type="submission" date="2022-02" db="EMBL/GenBank/DDBJ databases">
        <title>Halalkalibacter sp. nov. isolated from Lonar Lake, India.</title>
        <authorList>
            <person name="Joshi A."/>
            <person name="Thite S."/>
            <person name="Lodha T."/>
        </authorList>
    </citation>
    <scope>NUCLEOTIDE SEQUENCE</scope>
    <source>
        <strain evidence="2">MEB205</strain>
    </source>
</reference>